<dbReference type="OrthoDB" id="190266at2"/>
<gene>
    <name evidence="4" type="ORF">SAMN04490220_3107</name>
</gene>
<dbReference type="Gene3D" id="3.30.1490.20">
    <property type="entry name" value="ATP-grasp fold, A domain"/>
    <property type="match status" value="1"/>
</dbReference>
<dbReference type="InterPro" id="IPR013815">
    <property type="entry name" value="ATP_grasp_subdomain_1"/>
</dbReference>
<protein>
    <submittedName>
        <fullName evidence="4">Acyl-CoA synthetase (NDP forming)</fullName>
    </submittedName>
</protein>
<dbReference type="EMBL" id="FNTL01000004">
    <property type="protein sequence ID" value="SEC97771.1"/>
    <property type="molecule type" value="Genomic_DNA"/>
</dbReference>
<dbReference type="SMART" id="SM00881">
    <property type="entry name" value="CoA_binding"/>
    <property type="match status" value="1"/>
</dbReference>
<dbReference type="AlphaFoldDB" id="A0A1H4WYT8"/>
<dbReference type="InterPro" id="IPR003781">
    <property type="entry name" value="CoA-bd"/>
</dbReference>
<evidence type="ECO:0000259" key="3">
    <source>
        <dbReference type="PROSITE" id="PS50975"/>
    </source>
</evidence>
<dbReference type="RefSeq" id="WP_073368977.1">
    <property type="nucleotide sequence ID" value="NZ_FNTL01000004.1"/>
</dbReference>
<dbReference type="Proteomes" id="UP000183407">
    <property type="component" value="Unassembled WGS sequence"/>
</dbReference>
<name>A0A1H4WYT8_RHOJO</name>
<proteinExistence type="inferred from homology"/>
<dbReference type="Pfam" id="PF13607">
    <property type="entry name" value="Succ_CoA_lig"/>
    <property type="match status" value="1"/>
</dbReference>
<dbReference type="FunFam" id="3.30.1490.20:FF:000020">
    <property type="entry name" value="Protein lysine acetyltransferase"/>
    <property type="match status" value="1"/>
</dbReference>
<keyword evidence="2" id="KW-0547">Nucleotide-binding</keyword>
<dbReference type="SUPFAM" id="SSF56059">
    <property type="entry name" value="Glutathione synthetase ATP-binding domain-like"/>
    <property type="match status" value="1"/>
</dbReference>
<dbReference type="SUPFAM" id="SSF51735">
    <property type="entry name" value="NAD(P)-binding Rossmann-fold domains"/>
    <property type="match status" value="1"/>
</dbReference>
<evidence type="ECO:0000313" key="5">
    <source>
        <dbReference type="Proteomes" id="UP000183407"/>
    </source>
</evidence>
<dbReference type="Pfam" id="PF13380">
    <property type="entry name" value="CoA_binding_2"/>
    <property type="match status" value="1"/>
</dbReference>
<evidence type="ECO:0000256" key="2">
    <source>
        <dbReference type="PROSITE-ProRule" id="PRU00409"/>
    </source>
</evidence>
<evidence type="ECO:0000256" key="1">
    <source>
        <dbReference type="ARBA" id="ARBA00060888"/>
    </source>
</evidence>
<dbReference type="InterPro" id="IPR016102">
    <property type="entry name" value="Succinyl-CoA_synth-like"/>
</dbReference>
<feature type="domain" description="ATP-grasp" evidence="3">
    <location>
        <begin position="502"/>
        <end position="538"/>
    </location>
</feature>
<dbReference type="InterPro" id="IPR032875">
    <property type="entry name" value="Succ_CoA_lig_flav_dom"/>
</dbReference>
<dbReference type="InterPro" id="IPR036291">
    <property type="entry name" value="NAD(P)-bd_dom_sf"/>
</dbReference>
<dbReference type="Pfam" id="PF13549">
    <property type="entry name" value="ATP-grasp_5"/>
    <property type="match status" value="1"/>
</dbReference>
<sequence>MTPANPVPALANFEKAFRPRSVAVIGASDDATRISGRALHYLIRAGYRGEIYPVNHRRDTVQGLRAFPTLADVPRTPDIALIALPSRLLEDALTDCVEHGVGAAVVYAAGFAETGSGGSALQDRLAAIAAAGNIRLFGPNCLGLLHTDSGFTGTFSSAFDEALPTPGGAAIVSQSGAYGGHLAYLCEKRGIGVGYWVSTGNEAGTDVADCIHWLALQDDVSVILAYAEGIRDGESFRAALRAAHDHRKPVVFMKVGQSAAGASAAQSHTASLAGADAVFDGLCAQYGVYRAQTTQEQVDVAYAAVRGRFPSGRSLGIITVSGGFGVQLCDAAERGGLDVTPLAESGRAKLRALNPMGSDDNPCDTTAGWLNDMSLITKTFDVMYSDGGYDSIIGSFTMLPDSPTYGEEIRLAIAAGTREYLDRPTALCMEARPEVVRAYESDGFLVFDDSERAVTALGALAYFAEHFDSPIAEHFDSPIAGHRQRTARVDLGSEPLSEHAAQKILADAGIPFPASTVVTHPDDVAKAAADLGFPLVMKIVSPDIAHKTEIGGVILDVEDEARASAAYRTLLQRATAAVPGARIEGVLLGVMCPKGVETIVGVTNDPAFGPTVMFGLGGVHAELFRDVAFRVGELDHAEAVNLIREIKGYPLLTGFRGAAPADVDALADLLVAVSRFAVTHGDQLDSLDLNPVLVLEEGRGVLALDAVITVRTAP</sequence>
<dbReference type="Gene3D" id="3.40.50.261">
    <property type="entry name" value="Succinyl-CoA synthetase domains"/>
    <property type="match status" value="2"/>
</dbReference>
<dbReference type="PANTHER" id="PTHR42793:SF4">
    <property type="entry name" value="BLL6376 PROTEIN"/>
    <property type="match status" value="1"/>
</dbReference>
<accession>A0A1H4WYT8</accession>
<dbReference type="PANTHER" id="PTHR42793">
    <property type="entry name" value="COA BINDING DOMAIN CONTAINING PROTEIN"/>
    <property type="match status" value="1"/>
</dbReference>
<dbReference type="GO" id="GO:0046872">
    <property type="term" value="F:metal ion binding"/>
    <property type="evidence" value="ECO:0007669"/>
    <property type="project" value="InterPro"/>
</dbReference>
<dbReference type="Gene3D" id="3.40.50.720">
    <property type="entry name" value="NAD(P)-binding Rossmann-like Domain"/>
    <property type="match status" value="1"/>
</dbReference>
<dbReference type="PROSITE" id="PS50975">
    <property type="entry name" value="ATP_GRASP"/>
    <property type="match status" value="1"/>
</dbReference>
<organism evidence="4 5">
    <name type="scientific">Rhodococcus jostii</name>
    <dbReference type="NCBI Taxonomy" id="132919"/>
    <lineage>
        <taxon>Bacteria</taxon>
        <taxon>Bacillati</taxon>
        <taxon>Actinomycetota</taxon>
        <taxon>Actinomycetes</taxon>
        <taxon>Mycobacteriales</taxon>
        <taxon>Nocardiaceae</taxon>
        <taxon>Rhodococcus</taxon>
    </lineage>
</organism>
<dbReference type="SUPFAM" id="SSF52210">
    <property type="entry name" value="Succinyl-CoA synthetase domains"/>
    <property type="match status" value="2"/>
</dbReference>
<reference evidence="5" key="1">
    <citation type="submission" date="2016-10" db="EMBL/GenBank/DDBJ databases">
        <authorList>
            <person name="Varghese N."/>
        </authorList>
    </citation>
    <scope>NUCLEOTIDE SEQUENCE [LARGE SCALE GENOMIC DNA]</scope>
    <source>
        <strain evidence="5">DSM 44719</strain>
    </source>
</reference>
<keyword evidence="2" id="KW-0067">ATP-binding</keyword>
<comment type="similarity">
    <text evidence="1">In the N-terminal section; belongs to the acetate CoA ligase alpha subunit family.</text>
</comment>
<dbReference type="Gene3D" id="3.30.470.20">
    <property type="entry name" value="ATP-grasp fold, B domain"/>
    <property type="match status" value="1"/>
</dbReference>
<evidence type="ECO:0000313" key="4">
    <source>
        <dbReference type="EMBL" id="SEC97771.1"/>
    </source>
</evidence>
<dbReference type="GO" id="GO:0005524">
    <property type="term" value="F:ATP binding"/>
    <property type="evidence" value="ECO:0007669"/>
    <property type="project" value="UniProtKB-UniRule"/>
</dbReference>
<dbReference type="InterPro" id="IPR011761">
    <property type="entry name" value="ATP-grasp"/>
</dbReference>